<feature type="transmembrane region" description="Helical" evidence="8">
    <location>
        <begin position="166"/>
        <end position="187"/>
    </location>
</feature>
<dbReference type="FunFam" id="3.40.50.300:FF:000287">
    <property type="entry name" value="Multidrug ABC transporter ATP-binding protein"/>
    <property type="match status" value="1"/>
</dbReference>
<dbReference type="InterPro" id="IPR039421">
    <property type="entry name" value="Type_1_exporter"/>
</dbReference>
<feature type="transmembrane region" description="Helical" evidence="8">
    <location>
        <begin position="257"/>
        <end position="290"/>
    </location>
</feature>
<dbReference type="SUPFAM" id="SSF52540">
    <property type="entry name" value="P-loop containing nucleoside triphosphate hydrolases"/>
    <property type="match status" value="1"/>
</dbReference>
<dbReference type="GO" id="GO:0016887">
    <property type="term" value="F:ATP hydrolysis activity"/>
    <property type="evidence" value="ECO:0007669"/>
    <property type="project" value="InterPro"/>
</dbReference>
<dbReference type="InterPro" id="IPR017871">
    <property type="entry name" value="ABC_transporter-like_CS"/>
</dbReference>
<protein>
    <submittedName>
        <fullName evidence="11">Putative ABC transporter ATP-binding protein</fullName>
    </submittedName>
</protein>
<keyword evidence="6 8" id="KW-1133">Transmembrane helix</keyword>
<dbReference type="Gene3D" id="3.40.50.300">
    <property type="entry name" value="P-loop containing nucleotide triphosphate hydrolases"/>
    <property type="match status" value="1"/>
</dbReference>
<dbReference type="GO" id="GO:0005886">
    <property type="term" value="C:plasma membrane"/>
    <property type="evidence" value="ECO:0007669"/>
    <property type="project" value="UniProtKB-SubCell"/>
</dbReference>
<dbReference type="SMART" id="SM00382">
    <property type="entry name" value="AAA"/>
    <property type="match status" value="1"/>
</dbReference>
<evidence type="ECO:0000256" key="6">
    <source>
        <dbReference type="ARBA" id="ARBA00022989"/>
    </source>
</evidence>
<evidence type="ECO:0000256" key="5">
    <source>
        <dbReference type="ARBA" id="ARBA00022840"/>
    </source>
</evidence>
<dbReference type="InterPro" id="IPR027417">
    <property type="entry name" value="P-loop_NTPase"/>
</dbReference>
<reference evidence="11" key="1">
    <citation type="submission" date="2015-12" db="EMBL/GenBank/DDBJ databases">
        <authorList>
            <person name="Shamseldin A."/>
            <person name="Moawad H."/>
            <person name="Abd El-Rahim W.M."/>
            <person name="Sadowsky M.J."/>
        </authorList>
    </citation>
    <scope>NUCLEOTIDE SEQUENCE</scope>
    <source>
        <strain evidence="11">ATCC 31805</strain>
    </source>
</reference>
<evidence type="ECO:0000313" key="11">
    <source>
        <dbReference type="EMBL" id="CUX79064.1"/>
    </source>
</evidence>
<evidence type="ECO:0000256" key="2">
    <source>
        <dbReference type="ARBA" id="ARBA00022448"/>
    </source>
</evidence>
<feature type="transmembrane region" description="Helical" evidence="8">
    <location>
        <begin position="28"/>
        <end position="50"/>
    </location>
</feature>
<comment type="subcellular location">
    <subcellularLocation>
        <location evidence="1">Cell membrane</location>
        <topology evidence="1">Multi-pass membrane protein</topology>
    </subcellularLocation>
</comment>
<reference evidence="11" key="2">
    <citation type="submission" date="2016-02" db="EMBL/GenBank/DDBJ databases">
        <title>Octapeptins revisited.</title>
        <authorList>
            <person name="Velkov T."/>
        </authorList>
    </citation>
    <scope>NUCLEOTIDE SEQUENCE</scope>
    <source>
        <strain evidence="11">ATCC 31805</strain>
    </source>
</reference>
<dbReference type="EMBL" id="LN999013">
    <property type="protein sequence ID" value="CUX79064.1"/>
    <property type="molecule type" value="Genomic_DNA"/>
</dbReference>
<evidence type="ECO:0000256" key="7">
    <source>
        <dbReference type="ARBA" id="ARBA00023136"/>
    </source>
</evidence>
<evidence type="ECO:0000256" key="4">
    <source>
        <dbReference type="ARBA" id="ARBA00022741"/>
    </source>
</evidence>
<keyword evidence="5 11" id="KW-0067">ATP-binding</keyword>
<feature type="transmembrane region" description="Helical" evidence="8">
    <location>
        <begin position="142"/>
        <end position="160"/>
    </location>
</feature>
<dbReference type="Gene3D" id="1.20.1560.10">
    <property type="entry name" value="ABC transporter type 1, transmembrane domain"/>
    <property type="match status" value="1"/>
</dbReference>
<dbReference type="PANTHER" id="PTHR43394">
    <property type="entry name" value="ATP-DEPENDENT PERMEASE MDL1, MITOCHONDRIAL"/>
    <property type="match status" value="1"/>
</dbReference>
<keyword evidence="4" id="KW-0547">Nucleotide-binding</keyword>
<dbReference type="GO" id="GO:0005524">
    <property type="term" value="F:ATP binding"/>
    <property type="evidence" value="ECO:0007669"/>
    <property type="project" value="UniProtKB-KW"/>
</dbReference>
<evidence type="ECO:0000256" key="1">
    <source>
        <dbReference type="ARBA" id="ARBA00004651"/>
    </source>
</evidence>
<sequence length="577" mass="64920">MKTGGLISYAKELGYLMRFMNRKRKTNYYIGLSVTAVTQTLFLVSFSLVVQSLVNFAESRDTSLLFQAFYILAGALLLENVISPWFTYMYQRSVEFTVLEIRERLYHKLCRLRAKYLEQTHNGDLLSRVNNDVTTVETTYSTIYFVMLLQIIFSIGSIVAMLLIHWQFACASLTILLLSFSISIRFVRQIRNLYEQSLQGLAKMTEKFLDFIGGIQLVKLFHIRPVYSQYRGLNEQVTQIAVQTAKKSGMLTAVNHFVSYVTFCGIIVIGSLLYAYGLIGMGSVAALAVLQINLTHAIMNFGTVLSHAQNSLAGAHRIQEILDEEEEPERIGSPVSELVSEAMVEFRDVEFSYQTDKRVLQKLSLRVYKGQVAAIVGASGSGKSTLIKLLLGFYPVDRGEILLQGKPFGHYTLEEIRGQIAYVPQDAFLFSGTIEDNIRYGNPQATTEEVIEAAKAAYAHHFIQELPEQYKTQVGERGASLSGGQRQRIAIARAILKNAPVLLLDEATSALDNESEYWVQQALNELMKGRTTIMIAHRLRTVEKADFITVMNQGTIVEQGTHQKLLERGGHYARLYG</sequence>
<dbReference type="PANTHER" id="PTHR43394:SF1">
    <property type="entry name" value="ATP-BINDING CASSETTE SUB-FAMILY B MEMBER 10, MITOCHONDRIAL"/>
    <property type="match status" value="1"/>
</dbReference>
<dbReference type="PROSITE" id="PS50893">
    <property type="entry name" value="ABC_TRANSPORTER_2"/>
    <property type="match status" value="1"/>
</dbReference>
<dbReference type="InterPro" id="IPR003439">
    <property type="entry name" value="ABC_transporter-like_ATP-bd"/>
</dbReference>
<dbReference type="Pfam" id="PF00664">
    <property type="entry name" value="ABC_membrane"/>
    <property type="match status" value="1"/>
</dbReference>
<evidence type="ECO:0000256" key="3">
    <source>
        <dbReference type="ARBA" id="ARBA00022692"/>
    </source>
</evidence>
<dbReference type="PROSITE" id="PS00211">
    <property type="entry name" value="ABC_TRANSPORTER_1"/>
    <property type="match status" value="1"/>
</dbReference>
<dbReference type="PROSITE" id="PS50929">
    <property type="entry name" value="ABC_TM1F"/>
    <property type="match status" value="1"/>
</dbReference>
<keyword evidence="2" id="KW-0813">Transport</keyword>
<evidence type="ECO:0000256" key="8">
    <source>
        <dbReference type="SAM" id="Phobius"/>
    </source>
</evidence>
<dbReference type="GO" id="GO:0015421">
    <property type="term" value="F:ABC-type oligopeptide transporter activity"/>
    <property type="evidence" value="ECO:0007669"/>
    <property type="project" value="TreeGrafter"/>
</dbReference>
<dbReference type="CDD" id="cd07346">
    <property type="entry name" value="ABC_6TM_exporters"/>
    <property type="match status" value="1"/>
</dbReference>
<keyword evidence="7 8" id="KW-0472">Membrane</keyword>
<accession>A0A110BIP6</accession>
<evidence type="ECO:0000259" key="10">
    <source>
        <dbReference type="PROSITE" id="PS50929"/>
    </source>
</evidence>
<dbReference type="AlphaFoldDB" id="A0A110BIP6"/>
<feature type="domain" description="ABC transmembrane type-1" evidence="10">
    <location>
        <begin position="30"/>
        <end position="310"/>
    </location>
</feature>
<evidence type="ECO:0000259" key="9">
    <source>
        <dbReference type="PROSITE" id="PS50893"/>
    </source>
</evidence>
<dbReference type="InterPro" id="IPR036640">
    <property type="entry name" value="ABC1_TM_sf"/>
</dbReference>
<proteinExistence type="predicted"/>
<feature type="transmembrane region" description="Helical" evidence="8">
    <location>
        <begin position="62"/>
        <end position="82"/>
    </location>
</feature>
<feature type="domain" description="ABC transporter" evidence="9">
    <location>
        <begin position="344"/>
        <end position="577"/>
    </location>
</feature>
<dbReference type="Pfam" id="PF00005">
    <property type="entry name" value="ABC_tran"/>
    <property type="match status" value="1"/>
</dbReference>
<organism evidence="11">
    <name type="scientific">Niallia circulans</name>
    <name type="common">Bacillus circulans</name>
    <dbReference type="NCBI Taxonomy" id="1397"/>
    <lineage>
        <taxon>Bacteria</taxon>
        <taxon>Bacillati</taxon>
        <taxon>Bacillota</taxon>
        <taxon>Bacilli</taxon>
        <taxon>Bacillales</taxon>
        <taxon>Bacillaceae</taxon>
        <taxon>Niallia</taxon>
    </lineage>
</organism>
<keyword evidence="3 8" id="KW-0812">Transmembrane</keyword>
<dbReference type="InterPro" id="IPR011527">
    <property type="entry name" value="ABC1_TM_dom"/>
</dbReference>
<name>A0A110BIP6_NIACI</name>
<dbReference type="SUPFAM" id="SSF90123">
    <property type="entry name" value="ABC transporter transmembrane region"/>
    <property type="match status" value="1"/>
</dbReference>
<dbReference type="InterPro" id="IPR003593">
    <property type="entry name" value="AAA+_ATPase"/>
</dbReference>